<protein>
    <recommendedName>
        <fullName evidence="3">Membrane dipeptidase (Peptidase family M19)</fullName>
    </recommendedName>
</protein>
<dbReference type="Proteomes" id="UP000187506">
    <property type="component" value="Chromosome"/>
</dbReference>
<proteinExistence type="predicted"/>
<name>A0AAC9PX83_9FLAO</name>
<dbReference type="Gene3D" id="3.20.20.140">
    <property type="entry name" value="Metal-dependent hydrolases"/>
    <property type="match status" value="1"/>
</dbReference>
<reference evidence="1 2" key="1">
    <citation type="submission" date="2017-01" db="EMBL/GenBank/DDBJ databases">
        <title>Complete genome of Lacinutrix venerupis DOK2-8 isolated from seawater in Dokdo.</title>
        <authorList>
            <person name="Chi W.-J."/>
            <person name="Kim J.H."/>
        </authorList>
    </citation>
    <scope>NUCLEOTIDE SEQUENCE [LARGE SCALE GENOMIC DNA]</scope>
    <source>
        <strain evidence="1 2">DOK2-8</strain>
    </source>
</reference>
<dbReference type="EMBL" id="CP019352">
    <property type="protein sequence ID" value="APY00309.1"/>
    <property type="molecule type" value="Genomic_DNA"/>
</dbReference>
<sequence length="583" mass="66925">MSNKPISDLHNHPSLKPYGNPAEIESIWDFFKNNKPKDYFKDISPRKWIINIVLKKMATYSQSNLDSCFQGNNRLVFCSVYPIEKPFLKPYRPFSKSTGVHRFILGLIFGKKFTKNNIDVDKKIVSLLSGISLKTASRLIDPIHDNSITTIDYFYDYILEYQYLLHASGTTSKNVINGMQPKFQLVKNYEHFLETQAQDTICGIMTIEGMHALGVYNKQDLFETAEIETLPLERQNKLKLAFIKNIEAIKKEEFPPFFITYAHHFNNLLVGHAKSFMDAKGTFDPGFADIFDQTIGQDLGISSFGMLLIIDHLLSRENGQRILIDVKHMSVLARKSYYDLLQNMREKSDALKDNVPVICSHAAVSGIDTLANALITKDSFNLDKNSYVSIWDINLTDQDIVEIFKSDGLIGICMHDGRMPGNKFRKLLKKADEEITKKLHVQMFLTNVFHIVKVNMAYIRKVNKTRTTSKINEIDAWKTICLGTDNDGIVDPFDHYNTAAHLPAFRAKITEALNNYVMPEYQGFNVINLPSETQYSLKEIDDLMAGQPWEEAIDKVFYNNTDAFLRKYFSKDYLLQKEDDLIL</sequence>
<organism evidence="1 2">
    <name type="scientific">Lacinutrix venerupis</name>
    <dbReference type="NCBI Taxonomy" id="1486034"/>
    <lineage>
        <taxon>Bacteria</taxon>
        <taxon>Pseudomonadati</taxon>
        <taxon>Bacteroidota</taxon>
        <taxon>Flavobacteriia</taxon>
        <taxon>Flavobacteriales</taxon>
        <taxon>Flavobacteriaceae</taxon>
        <taxon>Lacinutrix</taxon>
    </lineage>
</organism>
<dbReference type="InterPro" id="IPR032466">
    <property type="entry name" value="Metal_Hydrolase"/>
</dbReference>
<dbReference type="KEGG" id="lvn:BWR22_08270"/>
<keyword evidence="2" id="KW-1185">Reference proteome</keyword>
<gene>
    <name evidence="1" type="ORF">BWR22_08270</name>
</gene>
<dbReference type="AlphaFoldDB" id="A0AAC9PX83"/>
<evidence type="ECO:0000313" key="1">
    <source>
        <dbReference type="EMBL" id="APY00309.1"/>
    </source>
</evidence>
<accession>A0AAC9PX83</accession>
<dbReference type="SUPFAM" id="SSF51556">
    <property type="entry name" value="Metallo-dependent hydrolases"/>
    <property type="match status" value="1"/>
</dbReference>
<evidence type="ECO:0008006" key="3">
    <source>
        <dbReference type="Google" id="ProtNLM"/>
    </source>
</evidence>
<dbReference type="RefSeq" id="WP_076733215.1">
    <property type="nucleotide sequence ID" value="NZ_CP019352.1"/>
</dbReference>
<evidence type="ECO:0000313" key="2">
    <source>
        <dbReference type="Proteomes" id="UP000187506"/>
    </source>
</evidence>